<dbReference type="OrthoDB" id="9797586at2"/>
<dbReference type="EMBL" id="ACJX03000001">
    <property type="protein sequence ID" value="KRT34853.1"/>
    <property type="molecule type" value="Genomic_DNA"/>
</dbReference>
<sequence>MLEDLSQYILDIAENSAKAKAKKVLIELTIDNRNKSIVLRVSDDGCGMDEEFLRKVEDPFTTTRKERKVGLGIPFLKQAASTCEGFFDIKSKRGEGTVIEAGFRKDHIDCPPLGDVAATIATLIMGWPECRWIFRYNVDGNSFMLDLDDLLEHLGDRELLKSPKVVLWIKDYIQENIDLLNQKKGGEDIA</sequence>
<dbReference type="RefSeq" id="WP_009200276.1">
    <property type="nucleotide sequence ID" value="NZ_ACJX03000001.1"/>
</dbReference>
<keyword evidence="2" id="KW-0808">Transferase</keyword>
<dbReference type="Gene3D" id="3.30.565.10">
    <property type="entry name" value="Histidine kinase-like ATPase, C-terminal domain"/>
    <property type="match status" value="1"/>
</dbReference>
<evidence type="ECO:0000313" key="2">
    <source>
        <dbReference type="EMBL" id="KRT34853.1"/>
    </source>
</evidence>
<protein>
    <submittedName>
        <fullName evidence="2">ATPase/histidine kinase/DNA gyrase B/HSP90 domain protein</fullName>
    </submittedName>
</protein>
<organism evidence="2 3">
    <name type="scientific">Acetomicrobium hydrogeniformans ATCC BAA-1850</name>
    <dbReference type="NCBI Taxonomy" id="592015"/>
    <lineage>
        <taxon>Bacteria</taxon>
        <taxon>Thermotogati</taxon>
        <taxon>Synergistota</taxon>
        <taxon>Synergistia</taxon>
        <taxon>Synergistales</taxon>
        <taxon>Acetomicrobiaceae</taxon>
        <taxon>Acetomicrobium</taxon>
    </lineage>
</organism>
<accession>A0A0T5XAT6</accession>
<dbReference type="STRING" id="592015.HMPREF1705_04101"/>
<dbReference type="Proteomes" id="UP000005273">
    <property type="component" value="Unassembled WGS sequence"/>
</dbReference>
<name>A0A0T5XAT6_9BACT</name>
<dbReference type="PROSITE" id="PS50109">
    <property type="entry name" value="HIS_KIN"/>
    <property type="match status" value="1"/>
</dbReference>
<dbReference type="InterPro" id="IPR003594">
    <property type="entry name" value="HATPase_dom"/>
</dbReference>
<dbReference type="AlphaFoldDB" id="A0A0T5XAT6"/>
<feature type="domain" description="Histidine kinase" evidence="1">
    <location>
        <begin position="1"/>
        <end position="107"/>
    </location>
</feature>
<evidence type="ECO:0000313" key="3">
    <source>
        <dbReference type="Proteomes" id="UP000005273"/>
    </source>
</evidence>
<keyword evidence="2" id="KW-0418">Kinase</keyword>
<comment type="caution">
    <text evidence="2">The sequence shown here is derived from an EMBL/GenBank/DDBJ whole genome shotgun (WGS) entry which is preliminary data.</text>
</comment>
<dbReference type="InterPro" id="IPR036890">
    <property type="entry name" value="HATPase_C_sf"/>
</dbReference>
<dbReference type="eggNOG" id="COG3290">
    <property type="taxonomic scope" value="Bacteria"/>
</dbReference>
<reference evidence="3" key="1">
    <citation type="submission" date="2012-09" db="EMBL/GenBank/DDBJ databases">
        <authorList>
            <person name="Weinstock G."/>
            <person name="Sodergren E."/>
            <person name="Clifton S."/>
            <person name="Fulton L."/>
            <person name="Fulton B."/>
            <person name="Courtney L."/>
            <person name="Fronick C."/>
            <person name="Harrison M."/>
            <person name="Strong C."/>
            <person name="Farmer C."/>
            <person name="Delehaunty K."/>
            <person name="Markovic C."/>
            <person name="Hall O."/>
            <person name="Minx P."/>
            <person name="Tomlinson C."/>
            <person name="Mitreva M."/>
            <person name="Nelson J."/>
            <person name="Hou S."/>
            <person name="Wollam A."/>
            <person name="Pepin K.H."/>
            <person name="Johnson M."/>
            <person name="Bhonagiri V."/>
            <person name="Nash W.E."/>
            <person name="Suruliraj S."/>
            <person name="Warren W."/>
            <person name="Chinwalla A."/>
            <person name="Mardis E.R."/>
            <person name="Wilson R.K."/>
        </authorList>
    </citation>
    <scope>NUCLEOTIDE SEQUENCE [LARGE SCALE GENOMIC DNA]</scope>
    <source>
        <strain evidence="3">OS1</strain>
    </source>
</reference>
<dbReference type="GO" id="GO:0016301">
    <property type="term" value="F:kinase activity"/>
    <property type="evidence" value="ECO:0007669"/>
    <property type="project" value="UniProtKB-KW"/>
</dbReference>
<evidence type="ECO:0000259" key="1">
    <source>
        <dbReference type="PROSITE" id="PS50109"/>
    </source>
</evidence>
<proteinExistence type="predicted"/>
<dbReference type="InterPro" id="IPR005467">
    <property type="entry name" value="His_kinase_dom"/>
</dbReference>
<dbReference type="SUPFAM" id="SSF55874">
    <property type="entry name" value="ATPase domain of HSP90 chaperone/DNA topoisomerase II/histidine kinase"/>
    <property type="match status" value="1"/>
</dbReference>
<keyword evidence="3" id="KW-1185">Reference proteome</keyword>
<dbReference type="Pfam" id="PF02518">
    <property type="entry name" value="HATPase_c"/>
    <property type="match status" value="1"/>
</dbReference>
<gene>
    <name evidence="2" type="ORF">HMPREF1705_04101</name>
</gene>